<dbReference type="EMBL" id="GBRH01167709">
    <property type="protein sequence ID" value="JAE30187.1"/>
    <property type="molecule type" value="Transcribed_RNA"/>
</dbReference>
<proteinExistence type="predicted"/>
<sequence>MLECKEVDYIFGGCVSLFSVERCQILIRLS</sequence>
<organism evidence="1">
    <name type="scientific">Arundo donax</name>
    <name type="common">Giant reed</name>
    <name type="synonym">Donax arundinaceus</name>
    <dbReference type="NCBI Taxonomy" id="35708"/>
    <lineage>
        <taxon>Eukaryota</taxon>
        <taxon>Viridiplantae</taxon>
        <taxon>Streptophyta</taxon>
        <taxon>Embryophyta</taxon>
        <taxon>Tracheophyta</taxon>
        <taxon>Spermatophyta</taxon>
        <taxon>Magnoliopsida</taxon>
        <taxon>Liliopsida</taxon>
        <taxon>Poales</taxon>
        <taxon>Poaceae</taxon>
        <taxon>PACMAD clade</taxon>
        <taxon>Arundinoideae</taxon>
        <taxon>Arundineae</taxon>
        <taxon>Arundo</taxon>
    </lineage>
</organism>
<reference evidence="1" key="1">
    <citation type="submission" date="2014-09" db="EMBL/GenBank/DDBJ databases">
        <authorList>
            <person name="Magalhaes I.L.F."/>
            <person name="Oliveira U."/>
            <person name="Santos F.R."/>
            <person name="Vidigal T.H.D.A."/>
            <person name="Brescovit A.D."/>
            <person name="Santos A.J."/>
        </authorList>
    </citation>
    <scope>NUCLEOTIDE SEQUENCE</scope>
    <source>
        <tissue evidence="1">Shoot tissue taken approximately 20 cm above the soil surface</tissue>
    </source>
</reference>
<protein>
    <submittedName>
        <fullName evidence="1">Uncharacterized protein</fullName>
    </submittedName>
</protein>
<accession>A0A0A9H098</accession>
<reference evidence="1" key="2">
    <citation type="journal article" date="2015" name="Data Brief">
        <title>Shoot transcriptome of the giant reed, Arundo donax.</title>
        <authorList>
            <person name="Barrero R.A."/>
            <person name="Guerrero F.D."/>
            <person name="Moolhuijzen P."/>
            <person name="Goolsby J.A."/>
            <person name="Tidwell J."/>
            <person name="Bellgard S.E."/>
            <person name="Bellgard M.I."/>
        </authorList>
    </citation>
    <scope>NUCLEOTIDE SEQUENCE</scope>
    <source>
        <tissue evidence="1">Shoot tissue taken approximately 20 cm above the soil surface</tissue>
    </source>
</reference>
<dbReference type="AlphaFoldDB" id="A0A0A9H098"/>
<evidence type="ECO:0000313" key="1">
    <source>
        <dbReference type="EMBL" id="JAE30187.1"/>
    </source>
</evidence>
<name>A0A0A9H098_ARUDO</name>